<comment type="caution">
    <text evidence="1">The sequence shown here is derived from an EMBL/GenBank/DDBJ whole genome shotgun (WGS) entry which is preliminary data.</text>
</comment>
<keyword evidence="2" id="KW-1185">Reference proteome</keyword>
<dbReference type="Proteomes" id="UP001454489">
    <property type="component" value="Unassembled WGS sequence"/>
</dbReference>
<dbReference type="EMBL" id="JBBMEX010000003">
    <property type="protein sequence ID" value="MEQ2557133.1"/>
    <property type="molecule type" value="Genomic_DNA"/>
</dbReference>
<evidence type="ECO:0000313" key="1">
    <source>
        <dbReference type="EMBL" id="MEQ2557133.1"/>
    </source>
</evidence>
<reference evidence="1 2" key="1">
    <citation type="submission" date="2024-03" db="EMBL/GenBank/DDBJ databases">
        <title>Human intestinal bacterial collection.</title>
        <authorList>
            <person name="Pauvert C."/>
            <person name="Hitch T.C.A."/>
            <person name="Clavel T."/>
        </authorList>
    </citation>
    <scope>NUCLEOTIDE SEQUENCE [LARGE SCALE GENOMIC DNA]</scope>
    <source>
        <strain evidence="1 2">CLA-AA-H185</strain>
    </source>
</reference>
<organism evidence="1 2">
    <name type="scientific">Maccoyibacter intestinihominis</name>
    <dbReference type="NCBI Taxonomy" id="3133499"/>
    <lineage>
        <taxon>Bacteria</taxon>
        <taxon>Bacillati</taxon>
        <taxon>Bacillota</taxon>
        <taxon>Clostridia</taxon>
        <taxon>Lachnospirales</taxon>
        <taxon>Lachnospiraceae</taxon>
        <taxon>Maccoyibacter</taxon>
    </lineage>
</organism>
<sequence>MTNRELLREIYKESKAINRNIQRVANVGLLGIFERVAKEAEKNDDEDGKFIVKVGASLIVVTEIFLLLRDIMDHQKFKMEGE</sequence>
<protein>
    <submittedName>
        <fullName evidence="1">Uncharacterized protein</fullName>
    </submittedName>
</protein>
<proteinExistence type="predicted"/>
<dbReference type="RefSeq" id="WP_353530204.1">
    <property type="nucleotide sequence ID" value="NZ_JBBMEX010000003.1"/>
</dbReference>
<gene>
    <name evidence="1" type="ORF">WMO43_04470</name>
</gene>
<evidence type="ECO:0000313" key="2">
    <source>
        <dbReference type="Proteomes" id="UP001454489"/>
    </source>
</evidence>
<accession>A0ABV1HBN9</accession>
<name>A0ABV1HBN9_9FIRM</name>